<dbReference type="Pfam" id="PF00805">
    <property type="entry name" value="Pentapeptide"/>
    <property type="match status" value="2"/>
</dbReference>
<dbReference type="PANTHER" id="PTHR14136:SF17">
    <property type="entry name" value="BTB_POZ DOMAIN-CONTAINING PROTEIN KCTD9"/>
    <property type="match status" value="1"/>
</dbReference>
<evidence type="ECO:0000313" key="1">
    <source>
        <dbReference type="EMBL" id="EHL04844.1"/>
    </source>
</evidence>
<comment type="caution">
    <text evidence="1">The sequence shown here is derived from an EMBL/GenBank/DDBJ whole genome shotgun (WGS) entry which is preliminary data.</text>
</comment>
<dbReference type="AlphaFoldDB" id="G9XU61"/>
<dbReference type="RefSeq" id="WP_005815992.1">
    <property type="nucleotide sequence ID" value="NZ_JH414486.1"/>
</dbReference>
<name>G9XU61_DESHA</name>
<reference evidence="1 2" key="1">
    <citation type="submission" date="2011-08" db="EMBL/GenBank/DDBJ databases">
        <authorList>
            <person name="Weinstock G."/>
            <person name="Sodergren E."/>
            <person name="Clifton S."/>
            <person name="Fulton L."/>
            <person name="Fulton B."/>
            <person name="Courtney L."/>
            <person name="Fronick C."/>
            <person name="Harrison M."/>
            <person name="Strong C."/>
            <person name="Farmer C."/>
            <person name="Delahaunty K."/>
            <person name="Markovic C."/>
            <person name="Hall O."/>
            <person name="Minx P."/>
            <person name="Tomlinson C."/>
            <person name="Mitreva M."/>
            <person name="Hou S."/>
            <person name="Chen J."/>
            <person name="Wollam A."/>
            <person name="Pepin K.H."/>
            <person name="Johnson M."/>
            <person name="Bhonagiri V."/>
            <person name="Zhang X."/>
            <person name="Suruliraj S."/>
            <person name="Warren W."/>
            <person name="Chinwalla A."/>
            <person name="Mardis E.R."/>
            <person name="Wilson R.K."/>
        </authorList>
    </citation>
    <scope>NUCLEOTIDE SEQUENCE [LARGE SCALE GENOMIC DNA]</scope>
    <source>
        <strain evidence="1 2">DP7</strain>
    </source>
</reference>
<dbReference type="HOGENOM" id="CLU_040409_0_0_9"/>
<dbReference type="Proteomes" id="UP000004416">
    <property type="component" value="Unassembled WGS sequence"/>
</dbReference>
<sequence length="357" mass="41092">MTQDFFVELLKSGAKQWNEWRKNHPHQSPVLRNIDFTSEFPDETELYHLPHFDDVDFSHVDLHMSSLRNGYYYGCCFDGAKISFADLVDAYFSNCTFRNVNMRVSKVGSATFNNCTFENADLSYCSAEDTSFKGSQFINAKLEHVSFIANDFSNTKLTGCSVYGISSWDLNLENSNQEDLIITKEDQPIITVDNIELAQFIYLMINNANLRNIIDTITSKVVLILGNFSEVRKAVLDEIRSKLRHYNYIPVMFDFEKPASRNFTETVYTLAHMSRFVIADLSSVRSIGHELAIIVPKLPSVTFYPIILKGEKEYGMFNDLLIYHWVRPIKEYLPNGIKEVLEAIIDDQAKQKEELLD</sequence>
<dbReference type="SUPFAM" id="SSF141571">
    <property type="entry name" value="Pentapeptide repeat-like"/>
    <property type="match status" value="1"/>
</dbReference>
<proteinExistence type="predicted"/>
<protein>
    <submittedName>
        <fullName evidence="1">Pentapeptide repeat protein</fullName>
    </submittedName>
</protein>
<dbReference type="EMBL" id="AFZX01000117">
    <property type="protein sequence ID" value="EHL04844.1"/>
    <property type="molecule type" value="Genomic_DNA"/>
</dbReference>
<accession>G9XU61</accession>
<dbReference type="InterPro" id="IPR051082">
    <property type="entry name" value="Pentapeptide-BTB/POZ_domain"/>
</dbReference>
<gene>
    <name evidence="1" type="ORF">HMPREF0322_04519</name>
</gene>
<organism evidence="1 2">
    <name type="scientific">Desulfitobacterium hafniense DP7</name>
    <dbReference type="NCBI Taxonomy" id="537010"/>
    <lineage>
        <taxon>Bacteria</taxon>
        <taxon>Bacillati</taxon>
        <taxon>Bacillota</taxon>
        <taxon>Clostridia</taxon>
        <taxon>Eubacteriales</taxon>
        <taxon>Desulfitobacteriaceae</taxon>
        <taxon>Desulfitobacterium</taxon>
    </lineage>
</organism>
<dbReference type="PATRIC" id="fig|537010.4.peg.4212"/>
<dbReference type="InterPro" id="IPR001646">
    <property type="entry name" value="5peptide_repeat"/>
</dbReference>
<dbReference type="PANTHER" id="PTHR14136">
    <property type="entry name" value="BTB_POZ DOMAIN-CONTAINING PROTEIN KCTD9"/>
    <property type="match status" value="1"/>
</dbReference>
<dbReference type="Gene3D" id="2.160.20.80">
    <property type="entry name" value="E3 ubiquitin-protein ligase SopA"/>
    <property type="match status" value="1"/>
</dbReference>
<evidence type="ECO:0000313" key="2">
    <source>
        <dbReference type="Proteomes" id="UP000004416"/>
    </source>
</evidence>